<keyword evidence="1" id="KW-0472">Membrane</keyword>
<dbReference type="PANTHER" id="PTHR47018:SF1">
    <property type="entry name" value="TESMIN_TSO1-LIKE CXC DOMAIN-CONTAINING PROTEIN"/>
    <property type="match status" value="1"/>
</dbReference>
<dbReference type="EMBL" id="JARBHB010000003">
    <property type="protein sequence ID" value="KAJ8890485.1"/>
    <property type="molecule type" value="Genomic_DNA"/>
</dbReference>
<evidence type="ECO:0000256" key="1">
    <source>
        <dbReference type="SAM" id="Phobius"/>
    </source>
</evidence>
<evidence type="ECO:0000313" key="3">
    <source>
        <dbReference type="Proteomes" id="UP001159363"/>
    </source>
</evidence>
<organism evidence="2 3">
    <name type="scientific">Dryococelus australis</name>
    <dbReference type="NCBI Taxonomy" id="614101"/>
    <lineage>
        <taxon>Eukaryota</taxon>
        <taxon>Metazoa</taxon>
        <taxon>Ecdysozoa</taxon>
        <taxon>Arthropoda</taxon>
        <taxon>Hexapoda</taxon>
        <taxon>Insecta</taxon>
        <taxon>Pterygota</taxon>
        <taxon>Neoptera</taxon>
        <taxon>Polyneoptera</taxon>
        <taxon>Phasmatodea</taxon>
        <taxon>Verophasmatodea</taxon>
        <taxon>Anareolatae</taxon>
        <taxon>Phasmatidae</taxon>
        <taxon>Eurycanthinae</taxon>
        <taxon>Dryococelus</taxon>
    </lineage>
</organism>
<keyword evidence="1" id="KW-0812">Transmembrane</keyword>
<sequence>MNDFRNESPVLDSLRENSYLISLASNFGEEVEKLSENGPTVKLWIQYFKMVNLMKEFINAQQSGDWSAHIDCVKRMIPYFHASGHFPYAKPSQLYVQDMMELSSKMTADEYHKFTKCVYFTIRGSDHYWSGVVISKWIVEISATHDICGSLKEFCGILFSSEQHVDFSMTHITRNTANIGKLAAWFDNHPTFLIMIGIMSIATGVLGYCTIINCYEAVTVGKQAMGKIEGIPFSGITLSQKDRALPLSSVTSSIKIQNDTVVIDPFLLFQRIAISKKNGL</sequence>
<protein>
    <submittedName>
        <fullName evidence="2">Uncharacterized protein</fullName>
    </submittedName>
</protein>
<name>A0ABQ9I2I9_9NEOP</name>
<reference evidence="2 3" key="1">
    <citation type="submission" date="2023-02" db="EMBL/GenBank/DDBJ databases">
        <title>LHISI_Scaffold_Assembly.</title>
        <authorList>
            <person name="Stuart O.P."/>
            <person name="Cleave R."/>
            <person name="Magrath M.J.L."/>
            <person name="Mikheyev A.S."/>
        </authorList>
    </citation>
    <scope>NUCLEOTIDE SEQUENCE [LARGE SCALE GENOMIC DNA]</scope>
    <source>
        <strain evidence="2">Daus_M_001</strain>
        <tissue evidence="2">Leg muscle</tissue>
    </source>
</reference>
<feature type="transmembrane region" description="Helical" evidence="1">
    <location>
        <begin position="192"/>
        <end position="215"/>
    </location>
</feature>
<dbReference type="PANTHER" id="PTHR47018">
    <property type="entry name" value="CXC DOMAIN-CONTAINING PROTEIN-RELATED"/>
    <property type="match status" value="1"/>
</dbReference>
<proteinExistence type="predicted"/>
<gene>
    <name evidence="2" type="ORF">PR048_009994</name>
</gene>
<keyword evidence="3" id="KW-1185">Reference proteome</keyword>
<accession>A0ABQ9I2I9</accession>
<evidence type="ECO:0000313" key="2">
    <source>
        <dbReference type="EMBL" id="KAJ8890485.1"/>
    </source>
</evidence>
<keyword evidence="1" id="KW-1133">Transmembrane helix</keyword>
<comment type="caution">
    <text evidence="2">The sequence shown here is derived from an EMBL/GenBank/DDBJ whole genome shotgun (WGS) entry which is preliminary data.</text>
</comment>
<dbReference type="Proteomes" id="UP001159363">
    <property type="component" value="Chromosome 3"/>
</dbReference>